<feature type="region of interest" description="Disordered" evidence="1">
    <location>
        <begin position="27"/>
        <end position="67"/>
    </location>
</feature>
<evidence type="ECO:0000256" key="1">
    <source>
        <dbReference type="SAM" id="MobiDB-lite"/>
    </source>
</evidence>
<dbReference type="AlphaFoldDB" id="A0AAW1P2A7"/>
<keyword evidence="3" id="KW-1185">Reference proteome</keyword>
<name>A0AAW1P2A7_9CHLO</name>
<accession>A0AAW1P2A7</accession>
<reference evidence="2 3" key="1">
    <citation type="journal article" date="2024" name="Nat. Commun.">
        <title>Phylogenomics reveals the evolutionary origins of lichenization in chlorophyte algae.</title>
        <authorList>
            <person name="Puginier C."/>
            <person name="Libourel C."/>
            <person name="Otte J."/>
            <person name="Skaloud P."/>
            <person name="Haon M."/>
            <person name="Grisel S."/>
            <person name="Petersen M."/>
            <person name="Berrin J.G."/>
            <person name="Delaux P.M."/>
            <person name="Dal Grande F."/>
            <person name="Keller J."/>
        </authorList>
    </citation>
    <scope>NUCLEOTIDE SEQUENCE [LARGE SCALE GENOMIC DNA]</scope>
    <source>
        <strain evidence="2 3">SAG 2043</strain>
    </source>
</reference>
<gene>
    <name evidence="2" type="ORF">WJX72_004816</name>
</gene>
<evidence type="ECO:0000313" key="3">
    <source>
        <dbReference type="Proteomes" id="UP001489004"/>
    </source>
</evidence>
<protein>
    <submittedName>
        <fullName evidence="2">Uncharacterized protein</fullName>
    </submittedName>
</protein>
<proteinExistence type="predicted"/>
<dbReference type="EMBL" id="JALJOR010000019">
    <property type="protein sequence ID" value="KAK9803916.1"/>
    <property type="molecule type" value="Genomic_DNA"/>
</dbReference>
<dbReference type="Proteomes" id="UP001489004">
    <property type="component" value="Unassembled WGS sequence"/>
</dbReference>
<evidence type="ECO:0000313" key="2">
    <source>
        <dbReference type="EMBL" id="KAK9803916.1"/>
    </source>
</evidence>
<organism evidence="2 3">
    <name type="scientific">[Myrmecia] bisecta</name>
    <dbReference type="NCBI Taxonomy" id="41462"/>
    <lineage>
        <taxon>Eukaryota</taxon>
        <taxon>Viridiplantae</taxon>
        <taxon>Chlorophyta</taxon>
        <taxon>core chlorophytes</taxon>
        <taxon>Trebouxiophyceae</taxon>
        <taxon>Trebouxiales</taxon>
        <taxon>Trebouxiaceae</taxon>
        <taxon>Myrmecia</taxon>
    </lineage>
</organism>
<comment type="caution">
    <text evidence="2">The sequence shown here is derived from an EMBL/GenBank/DDBJ whole genome shotgun (WGS) entry which is preliminary data.</text>
</comment>
<sequence>MATCLWRERSSEAVHWHADHQAFPAARNTPFNLPKPPALPGNGRHLRLSARPQAPTSTQCRLAPQPA</sequence>